<comment type="caution">
    <text evidence="1">The sequence shown here is derived from an EMBL/GenBank/DDBJ whole genome shotgun (WGS) entry which is preliminary data.</text>
</comment>
<evidence type="ECO:0000313" key="2">
    <source>
        <dbReference type="Proteomes" id="UP000885826"/>
    </source>
</evidence>
<name>A0A9C9K0Z1_UNCW3</name>
<dbReference type="Proteomes" id="UP000885826">
    <property type="component" value="Unassembled WGS sequence"/>
</dbReference>
<gene>
    <name evidence="1" type="ORF">ENI34_10390</name>
</gene>
<organism evidence="1 2">
    <name type="scientific">candidate division WOR-3 bacterium</name>
    <dbReference type="NCBI Taxonomy" id="2052148"/>
    <lineage>
        <taxon>Bacteria</taxon>
        <taxon>Bacteria division WOR-3</taxon>
    </lineage>
</organism>
<accession>A0A9C9K0Z1</accession>
<dbReference type="AlphaFoldDB" id="A0A9C9K0Z1"/>
<reference evidence="1" key="1">
    <citation type="journal article" date="2020" name="mSystems">
        <title>Genome- and Community-Level Interaction Insights into Carbon Utilization and Element Cycling Functions of Hydrothermarchaeota in Hydrothermal Sediment.</title>
        <authorList>
            <person name="Zhou Z."/>
            <person name="Liu Y."/>
            <person name="Xu W."/>
            <person name="Pan J."/>
            <person name="Luo Z.H."/>
            <person name="Li M."/>
        </authorList>
    </citation>
    <scope>NUCLEOTIDE SEQUENCE</scope>
    <source>
        <strain evidence="1">HyVt-388</strain>
    </source>
</reference>
<proteinExistence type="predicted"/>
<protein>
    <submittedName>
        <fullName evidence="1">Uncharacterized protein</fullName>
    </submittedName>
</protein>
<dbReference type="EMBL" id="DRIG01000107">
    <property type="protein sequence ID" value="HEC79526.1"/>
    <property type="molecule type" value="Genomic_DNA"/>
</dbReference>
<sequence>MQEYSSIDNLLFVVFGFLLILWPYSSTAGVDSAEVRAKFEEEYNRPIKEPLSIRILRSTIGPEEWWKYRRIADLGPAVIPHIIEKMEAGDFFITLSLQMITKKFFEKEEYKSFGCRDSRDEAKLYIYWWREGRKQTPQRFKKLYTEWQSLRKEGETEKAKEKYQWIIDMGIIVLPYLIEKISEGDTALIPAVSELTDGEVKEDATPEECVRWWKENKERWYIPIEGDPGEEEIKKDDK</sequence>
<evidence type="ECO:0000313" key="1">
    <source>
        <dbReference type="EMBL" id="HEC79526.1"/>
    </source>
</evidence>